<dbReference type="EMBL" id="CM046117">
    <property type="protein sequence ID" value="KAI8436772.1"/>
    <property type="molecule type" value="Genomic_DNA"/>
</dbReference>
<organism evidence="1 2">
    <name type="scientific">Choristoneura fumiferana</name>
    <name type="common">Spruce budworm moth</name>
    <name type="synonym">Archips fumiferana</name>
    <dbReference type="NCBI Taxonomy" id="7141"/>
    <lineage>
        <taxon>Eukaryota</taxon>
        <taxon>Metazoa</taxon>
        <taxon>Ecdysozoa</taxon>
        <taxon>Arthropoda</taxon>
        <taxon>Hexapoda</taxon>
        <taxon>Insecta</taxon>
        <taxon>Pterygota</taxon>
        <taxon>Neoptera</taxon>
        <taxon>Endopterygota</taxon>
        <taxon>Lepidoptera</taxon>
        <taxon>Glossata</taxon>
        <taxon>Ditrysia</taxon>
        <taxon>Tortricoidea</taxon>
        <taxon>Tortricidae</taxon>
        <taxon>Tortricinae</taxon>
        <taxon>Choristoneura</taxon>
    </lineage>
</organism>
<reference evidence="1 2" key="1">
    <citation type="journal article" date="2022" name="Genome Biol. Evol.">
        <title>The Spruce Budworm Genome: Reconstructing the Evolutionary History of Antifreeze Proteins.</title>
        <authorList>
            <person name="Beliveau C."/>
            <person name="Gagne P."/>
            <person name="Picq S."/>
            <person name="Vernygora O."/>
            <person name="Keeling C.I."/>
            <person name="Pinkney K."/>
            <person name="Doucet D."/>
            <person name="Wen F."/>
            <person name="Johnston J.S."/>
            <person name="Maaroufi H."/>
            <person name="Boyle B."/>
            <person name="Laroche J."/>
            <person name="Dewar K."/>
            <person name="Juretic N."/>
            <person name="Blackburn G."/>
            <person name="Nisole A."/>
            <person name="Brunet B."/>
            <person name="Brandao M."/>
            <person name="Lumley L."/>
            <person name="Duan J."/>
            <person name="Quan G."/>
            <person name="Lucarotti C.J."/>
            <person name="Roe A.D."/>
            <person name="Sperling F.A.H."/>
            <person name="Levesque R.C."/>
            <person name="Cusson M."/>
        </authorList>
    </citation>
    <scope>NUCLEOTIDE SEQUENCE [LARGE SCALE GENOMIC DNA]</scope>
    <source>
        <strain evidence="1">Glfc:IPQL:Cfum</strain>
    </source>
</reference>
<evidence type="ECO:0000313" key="1">
    <source>
        <dbReference type="EMBL" id="KAI8436772.1"/>
    </source>
</evidence>
<evidence type="ECO:0000313" key="2">
    <source>
        <dbReference type="Proteomes" id="UP001064048"/>
    </source>
</evidence>
<comment type="caution">
    <text evidence="1">The sequence shown here is derived from an EMBL/GenBank/DDBJ whole genome shotgun (WGS) entry which is preliminary data.</text>
</comment>
<dbReference type="Proteomes" id="UP001064048">
    <property type="component" value="Chromosome 17"/>
</dbReference>
<keyword evidence="2" id="KW-1185">Reference proteome</keyword>
<accession>A0ACC0KKX0</accession>
<proteinExistence type="predicted"/>
<name>A0ACC0KKX0_CHOFU</name>
<protein>
    <submittedName>
        <fullName evidence="1">Uncharacterized protein</fullName>
    </submittedName>
</protein>
<sequence length="72" mass="7691">MTADCTRAKASLLRAFLLKRSYLEKHGGPSPNAANTPMALHALPPLPTARTMQPMVADAADLIPWVTSFGNS</sequence>
<gene>
    <name evidence="1" type="ORF">MSG28_010238</name>
</gene>